<reference evidence="1" key="1">
    <citation type="journal article" date="2020" name="Stud. Mycol.">
        <title>101 Dothideomycetes genomes: a test case for predicting lifestyles and emergence of pathogens.</title>
        <authorList>
            <person name="Haridas S."/>
            <person name="Albert R."/>
            <person name="Binder M."/>
            <person name="Bloem J."/>
            <person name="Labutti K."/>
            <person name="Salamov A."/>
            <person name="Andreopoulos B."/>
            <person name="Baker S."/>
            <person name="Barry K."/>
            <person name="Bills G."/>
            <person name="Bluhm B."/>
            <person name="Cannon C."/>
            <person name="Castanera R."/>
            <person name="Culley D."/>
            <person name="Daum C."/>
            <person name="Ezra D."/>
            <person name="Gonzalez J."/>
            <person name="Henrissat B."/>
            <person name="Kuo A."/>
            <person name="Liang C."/>
            <person name="Lipzen A."/>
            <person name="Lutzoni F."/>
            <person name="Magnuson J."/>
            <person name="Mondo S."/>
            <person name="Nolan M."/>
            <person name="Ohm R."/>
            <person name="Pangilinan J."/>
            <person name="Park H.-J."/>
            <person name="Ramirez L."/>
            <person name="Alfaro M."/>
            <person name="Sun H."/>
            <person name="Tritt A."/>
            <person name="Yoshinaga Y."/>
            <person name="Zwiers L.-H."/>
            <person name="Turgeon B."/>
            <person name="Goodwin S."/>
            <person name="Spatafora J."/>
            <person name="Crous P."/>
            <person name="Grigoriev I."/>
        </authorList>
    </citation>
    <scope>NUCLEOTIDE SEQUENCE</scope>
    <source>
        <strain evidence="1">ATCC 200398</strain>
    </source>
</reference>
<sequence>MTFYYSIVIRPRPSTTFNDQPSPRHRTSKVESELTIWASYWCNILEVLRVHRYRFLSGCRLRFYFAAWNVRGNQEQAPKVPVEKKGVSDTPIRSVDYSMETIPIESQKLRHATTLLTIKLVDIYSARHRLLCRPGLGLALGPPLQQVYFSLSTNRNVLEPPICIDVPGLPNRDIERQIRAAVPQIFVRRWLANCVTPHHLILLISPAPLPLSPRAISNSRLLPRIWLFTPCH</sequence>
<evidence type="ECO:0000313" key="1">
    <source>
        <dbReference type="EMBL" id="KAF2477958.1"/>
    </source>
</evidence>
<gene>
    <name evidence="1" type="ORF">BDR25DRAFT_390344</name>
</gene>
<dbReference type="EMBL" id="MU003492">
    <property type="protein sequence ID" value="KAF2477958.1"/>
    <property type="molecule type" value="Genomic_DNA"/>
</dbReference>
<comment type="caution">
    <text evidence="1">The sequence shown here is derived from an EMBL/GenBank/DDBJ whole genome shotgun (WGS) entry which is preliminary data.</text>
</comment>
<evidence type="ECO:0000313" key="2">
    <source>
        <dbReference type="Proteomes" id="UP000799755"/>
    </source>
</evidence>
<proteinExistence type="predicted"/>
<protein>
    <submittedName>
        <fullName evidence="1">Uncharacterized protein</fullName>
    </submittedName>
</protein>
<keyword evidence="2" id="KW-1185">Reference proteome</keyword>
<name>A0ACB6RF88_9PLEO</name>
<dbReference type="Proteomes" id="UP000799755">
    <property type="component" value="Unassembled WGS sequence"/>
</dbReference>
<organism evidence="1 2">
    <name type="scientific">Lindgomyces ingoldianus</name>
    <dbReference type="NCBI Taxonomy" id="673940"/>
    <lineage>
        <taxon>Eukaryota</taxon>
        <taxon>Fungi</taxon>
        <taxon>Dikarya</taxon>
        <taxon>Ascomycota</taxon>
        <taxon>Pezizomycotina</taxon>
        <taxon>Dothideomycetes</taxon>
        <taxon>Pleosporomycetidae</taxon>
        <taxon>Pleosporales</taxon>
        <taxon>Lindgomycetaceae</taxon>
        <taxon>Lindgomyces</taxon>
    </lineage>
</organism>
<accession>A0ACB6RF88</accession>